<feature type="compositionally biased region" description="Basic and acidic residues" evidence="1">
    <location>
        <begin position="101"/>
        <end position="110"/>
    </location>
</feature>
<protein>
    <submittedName>
        <fullName evidence="2">Uncharacterized protein</fullName>
    </submittedName>
</protein>
<evidence type="ECO:0000256" key="1">
    <source>
        <dbReference type="SAM" id="MobiDB-lite"/>
    </source>
</evidence>
<feature type="compositionally biased region" description="Basic residues" evidence="1">
    <location>
        <begin position="23"/>
        <end position="32"/>
    </location>
</feature>
<dbReference type="Proteomes" id="UP001142489">
    <property type="component" value="Unassembled WGS sequence"/>
</dbReference>
<sequence>MGHKEKRAGARRSQREMSNNKWRLQRRSRHPRRQGEAMSRWLVRVLWKNAFPATKASMVNDHSKADMGAGRVMWGLESGQEECEPGGVPLRDAKQWSSDRSPGHWCEERGALQVGRSTPQ</sequence>
<keyword evidence="3" id="KW-1185">Reference proteome</keyword>
<proteinExistence type="predicted"/>
<comment type="caution">
    <text evidence="2">The sequence shown here is derived from an EMBL/GenBank/DDBJ whole genome shotgun (WGS) entry which is preliminary data.</text>
</comment>
<evidence type="ECO:0000313" key="3">
    <source>
        <dbReference type="Proteomes" id="UP001142489"/>
    </source>
</evidence>
<dbReference type="AlphaFoldDB" id="A0A9Q0Y8Q6"/>
<gene>
    <name evidence="2" type="ORF">JRQ81_001738</name>
</gene>
<feature type="region of interest" description="Disordered" evidence="1">
    <location>
        <begin position="1"/>
        <end position="35"/>
    </location>
</feature>
<organism evidence="2 3">
    <name type="scientific">Phrynocephalus forsythii</name>
    <dbReference type="NCBI Taxonomy" id="171643"/>
    <lineage>
        <taxon>Eukaryota</taxon>
        <taxon>Metazoa</taxon>
        <taxon>Chordata</taxon>
        <taxon>Craniata</taxon>
        <taxon>Vertebrata</taxon>
        <taxon>Euteleostomi</taxon>
        <taxon>Lepidosauria</taxon>
        <taxon>Squamata</taxon>
        <taxon>Bifurcata</taxon>
        <taxon>Unidentata</taxon>
        <taxon>Episquamata</taxon>
        <taxon>Toxicofera</taxon>
        <taxon>Iguania</taxon>
        <taxon>Acrodonta</taxon>
        <taxon>Agamidae</taxon>
        <taxon>Agaminae</taxon>
        <taxon>Phrynocephalus</taxon>
    </lineage>
</organism>
<dbReference type="EMBL" id="JAPFRF010000001">
    <property type="protein sequence ID" value="KAJ7345788.1"/>
    <property type="molecule type" value="Genomic_DNA"/>
</dbReference>
<accession>A0A9Q0Y8Q6</accession>
<feature type="compositionally biased region" description="Basic residues" evidence="1">
    <location>
        <begin position="1"/>
        <end position="12"/>
    </location>
</feature>
<feature type="region of interest" description="Disordered" evidence="1">
    <location>
        <begin position="80"/>
        <end position="120"/>
    </location>
</feature>
<name>A0A9Q0Y8Q6_9SAUR</name>
<evidence type="ECO:0000313" key="2">
    <source>
        <dbReference type="EMBL" id="KAJ7345788.1"/>
    </source>
</evidence>
<reference evidence="2" key="1">
    <citation type="journal article" date="2023" name="DNA Res.">
        <title>Chromosome-level genome assembly of Phrynocephalus forsythii using third-generation DNA sequencing and Hi-C analysis.</title>
        <authorList>
            <person name="Qi Y."/>
            <person name="Zhao W."/>
            <person name="Zhao Y."/>
            <person name="Niu C."/>
            <person name="Cao S."/>
            <person name="Zhang Y."/>
        </authorList>
    </citation>
    <scope>NUCLEOTIDE SEQUENCE</scope>
    <source>
        <tissue evidence="2">Muscle</tissue>
    </source>
</reference>